<dbReference type="GO" id="GO:0030313">
    <property type="term" value="C:cell envelope"/>
    <property type="evidence" value="ECO:0007669"/>
    <property type="project" value="UniProtKB-SubCell"/>
</dbReference>
<evidence type="ECO:0000256" key="4">
    <source>
        <dbReference type="SAM" id="MobiDB-lite"/>
    </source>
</evidence>
<dbReference type="KEGG" id="lpil:LIP_2744"/>
<dbReference type="AlphaFoldDB" id="A0A0K2SP20"/>
<dbReference type="OrthoDB" id="1995149at2"/>
<dbReference type="InterPro" id="IPR058647">
    <property type="entry name" value="BSH_CzcB-like"/>
</dbReference>
<accession>A0A0K2SP20</accession>
<feature type="transmembrane region" description="Helical" evidence="5">
    <location>
        <begin position="44"/>
        <end position="63"/>
    </location>
</feature>
<name>A0A0K2SP20_LIMPI</name>
<keyword evidence="5" id="KW-0472">Membrane</keyword>
<dbReference type="SUPFAM" id="SSF111369">
    <property type="entry name" value="HlyD-like secretion proteins"/>
    <property type="match status" value="2"/>
</dbReference>
<dbReference type="PANTHER" id="PTHR32347">
    <property type="entry name" value="EFFLUX SYSTEM COMPONENT YKNX-RELATED"/>
    <property type="match status" value="1"/>
</dbReference>
<reference evidence="8" key="2">
    <citation type="journal article" date="2016" name="Int. J. Syst. Evol. Microbiol.">
        <title>Complete genome sequence and cell structure of Limnochorda pilosa, a Gram-negative spore-former within the phylum Firmicutes.</title>
        <authorList>
            <person name="Watanabe M."/>
            <person name="Kojima H."/>
            <person name="Fukui M."/>
        </authorList>
    </citation>
    <scope>NUCLEOTIDE SEQUENCE [LARGE SCALE GENOMIC DNA]</scope>
    <source>
        <strain evidence="8">HC45</strain>
    </source>
</reference>
<proteinExistence type="predicted"/>
<evidence type="ECO:0000313" key="7">
    <source>
        <dbReference type="EMBL" id="BAS28574.1"/>
    </source>
</evidence>
<evidence type="ECO:0000256" key="5">
    <source>
        <dbReference type="SAM" id="Phobius"/>
    </source>
</evidence>
<dbReference type="Gene3D" id="2.40.30.170">
    <property type="match status" value="1"/>
</dbReference>
<dbReference type="EMBL" id="AP014924">
    <property type="protein sequence ID" value="BAS28574.1"/>
    <property type="molecule type" value="Genomic_DNA"/>
</dbReference>
<organism evidence="7 8">
    <name type="scientific">Limnochorda pilosa</name>
    <dbReference type="NCBI Taxonomy" id="1555112"/>
    <lineage>
        <taxon>Bacteria</taxon>
        <taxon>Bacillati</taxon>
        <taxon>Bacillota</taxon>
        <taxon>Limnochordia</taxon>
        <taxon>Limnochordales</taxon>
        <taxon>Limnochordaceae</taxon>
        <taxon>Limnochorda</taxon>
    </lineage>
</organism>
<gene>
    <name evidence="7" type="ORF">LIP_2744</name>
</gene>
<protein>
    <recommendedName>
        <fullName evidence="6">CzcB-like barrel-sandwich hybrid domain-containing protein</fullName>
    </recommendedName>
</protein>
<sequence>MPTGDQPRYDRPIFEGGQESSRPDPGRASGPRRRRVRLGHQGRLLLFTVAFLAVLVSAAYFALRPQAEEVYLDSYQVAEVGVRAFRVLVQGDGAVEPAEIRALTAPLEARVSEVHARPGDDVNAGALLVRLESRELEDDLASARSSAAQLELELQRAEISLTRDLERLEADLSRAASSRQEAEAAVGKTEALFEAGAIPLDQVEEARSKAADARTAETQAERALATGREDARLQRELARAKLASARAEVARLEREAAALEVRAPLSGRVLEGEWTVGEPVEAGVELFRLADLSTQYARIQVPARQASQLRVGQEASLFVEGRRLAGTVGFVAPVARQTEQGTVVEVRVSLPDEATARSIRPFAPLSAEVEVDRLEDQPYLARGPFYTSGEGGFVFKVSEDGTRAVRTEVRYGLVDGTALQILDGLEPGDRIIYSSYTGFRDRTEVRLAPEGGRPT</sequence>
<evidence type="ECO:0000259" key="6">
    <source>
        <dbReference type="Pfam" id="PF25973"/>
    </source>
</evidence>
<evidence type="ECO:0000256" key="1">
    <source>
        <dbReference type="ARBA" id="ARBA00004196"/>
    </source>
</evidence>
<dbReference type="Pfam" id="PF25973">
    <property type="entry name" value="BSH_CzcB"/>
    <property type="match status" value="1"/>
</dbReference>
<dbReference type="PANTHER" id="PTHR32347:SF23">
    <property type="entry name" value="BLL5650 PROTEIN"/>
    <property type="match status" value="1"/>
</dbReference>
<evidence type="ECO:0000256" key="2">
    <source>
        <dbReference type="ARBA" id="ARBA00023054"/>
    </source>
</evidence>
<evidence type="ECO:0000313" key="8">
    <source>
        <dbReference type="Proteomes" id="UP000065807"/>
    </source>
</evidence>
<dbReference type="Proteomes" id="UP000065807">
    <property type="component" value="Chromosome"/>
</dbReference>
<dbReference type="RefSeq" id="WP_068139123.1">
    <property type="nucleotide sequence ID" value="NZ_AP014924.1"/>
</dbReference>
<keyword evidence="5" id="KW-0812">Transmembrane</keyword>
<dbReference type="Gene3D" id="2.40.50.100">
    <property type="match status" value="2"/>
</dbReference>
<keyword evidence="2 3" id="KW-0175">Coiled coil</keyword>
<keyword evidence="5" id="KW-1133">Transmembrane helix</keyword>
<feature type="domain" description="CzcB-like barrel-sandwich hybrid" evidence="6">
    <location>
        <begin position="102"/>
        <end position="291"/>
    </location>
</feature>
<dbReference type="Gene3D" id="2.40.420.20">
    <property type="match status" value="1"/>
</dbReference>
<feature type="region of interest" description="Disordered" evidence="4">
    <location>
        <begin position="1"/>
        <end position="33"/>
    </location>
</feature>
<feature type="coiled-coil region" evidence="3">
    <location>
        <begin position="133"/>
        <end position="262"/>
    </location>
</feature>
<evidence type="ECO:0000256" key="3">
    <source>
        <dbReference type="SAM" id="Coils"/>
    </source>
</evidence>
<comment type="subcellular location">
    <subcellularLocation>
        <location evidence="1">Cell envelope</location>
    </subcellularLocation>
</comment>
<keyword evidence="8" id="KW-1185">Reference proteome</keyword>
<dbReference type="Gene3D" id="1.10.287.470">
    <property type="entry name" value="Helix hairpin bin"/>
    <property type="match status" value="2"/>
</dbReference>
<dbReference type="STRING" id="1555112.LIP_2744"/>
<dbReference type="InterPro" id="IPR050465">
    <property type="entry name" value="UPF0194_transport"/>
</dbReference>
<reference evidence="8" key="1">
    <citation type="submission" date="2015-07" db="EMBL/GenBank/DDBJ databases">
        <title>Complete genome sequence and phylogenetic analysis of Limnochorda pilosa.</title>
        <authorList>
            <person name="Watanabe M."/>
            <person name="Kojima H."/>
            <person name="Fukui M."/>
        </authorList>
    </citation>
    <scope>NUCLEOTIDE SEQUENCE [LARGE SCALE GENOMIC DNA]</scope>
    <source>
        <strain evidence="8">HC45</strain>
    </source>
</reference>